<dbReference type="SUPFAM" id="SSF51735">
    <property type="entry name" value="NAD(P)-binding Rossmann-fold domains"/>
    <property type="match status" value="1"/>
</dbReference>
<dbReference type="Proteomes" id="UP000601055">
    <property type="component" value="Unassembled WGS sequence"/>
</dbReference>
<evidence type="ECO:0000313" key="2">
    <source>
        <dbReference type="EMBL" id="MBB2145555.1"/>
    </source>
</evidence>
<gene>
    <name evidence="2" type="ORF">GM921_08675</name>
</gene>
<dbReference type="InterPro" id="IPR003781">
    <property type="entry name" value="CoA-bd"/>
</dbReference>
<dbReference type="Pfam" id="PF13380">
    <property type="entry name" value="CoA_binding_2"/>
    <property type="match status" value="1"/>
</dbReference>
<dbReference type="EMBL" id="WNXD01000002">
    <property type="protein sequence ID" value="MBB2145555.1"/>
    <property type="molecule type" value="Genomic_DNA"/>
</dbReference>
<evidence type="ECO:0000259" key="1">
    <source>
        <dbReference type="Pfam" id="PF13380"/>
    </source>
</evidence>
<dbReference type="AlphaFoldDB" id="A0A923DYP8"/>
<keyword evidence="3" id="KW-1185">Reference proteome</keyword>
<comment type="caution">
    <text evidence="2">The sequence shown here is derived from an EMBL/GenBank/DDBJ whole genome shotgun (WGS) entry which is preliminary data.</text>
</comment>
<feature type="domain" description="CoA-binding" evidence="1">
    <location>
        <begin position="2"/>
        <end position="113"/>
    </location>
</feature>
<protein>
    <submittedName>
        <fullName evidence="2">CoA-binding protein</fullName>
    </submittedName>
</protein>
<proteinExistence type="predicted"/>
<organism evidence="2 3">
    <name type="scientific">Pedobacter planticolens</name>
    <dbReference type="NCBI Taxonomy" id="2679964"/>
    <lineage>
        <taxon>Bacteria</taxon>
        <taxon>Pseudomonadati</taxon>
        <taxon>Bacteroidota</taxon>
        <taxon>Sphingobacteriia</taxon>
        <taxon>Sphingobacteriales</taxon>
        <taxon>Sphingobacteriaceae</taxon>
        <taxon>Pedobacter</taxon>
    </lineage>
</organism>
<dbReference type="InterPro" id="IPR036291">
    <property type="entry name" value="NAD(P)-bd_dom_sf"/>
</dbReference>
<accession>A0A923DYP8</accession>
<dbReference type="Gene3D" id="3.40.50.720">
    <property type="entry name" value="NAD(P)-binding Rossmann-like Domain"/>
    <property type="match status" value="1"/>
</dbReference>
<dbReference type="RefSeq" id="WP_182922257.1">
    <property type="nucleotide sequence ID" value="NZ_WNXD01000002.1"/>
</dbReference>
<sequence>MKKTLIIGATPNPDRYAYKAAHMLTAKGHPIINIGIKQGELAGVKIEKPGAPYHDIDTVTLYIGPALQIGYYDYILETKPKRVIFNPGAENPEFVEMLELHNIEPVEACTLVLLSTGQY</sequence>
<reference evidence="2" key="1">
    <citation type="submission" date="2019-11" db="EMBL/GenBank/DDBJ databases">
        <title>Description of Pedobacter sp. LMG 31464T.</title>
        <authorList>
            <person name="Carlier A."/>
            <person name="Qi S."/>
            <person name="Vandamme P."/>
        </authorList>
    </citation>
    <scope>NUCLEOTIDE SEQUENCE</scope>
    <source>
        <strain evidence="2">LMG 31464</strain>
    </source>
</reference>
<name>A0A923DYP8_9SPHI</name>
<evidence type="ECO:0000313" key="3">
    <source>
        <dbReference type="Proteomes" id="UP000601055"/>
    </source>
</evidence>